<dbReference type="EC" id="5.3.1.8" evidence="3"/>
<evidence type="ECO:0000256" key="4">
    <source>
        <dbReference type="ARBA" id="ARBA00022723"/>
    </source>
</evidence>
<dbReference type="Pfam" id="PF20511">
    <property type="entry name" value="PMI_typeI_cat"/>
    <property type="match status" value="1"/>
</dbReference>
<dbReference type="PRINTS" id="PR00714">
    <property type="entry name" value="MAN6PISMRASE"/>
</dbReference>
<reference evidence="10 11" key="1">
    <citation type="submission" date="2020-05" db="EMBL/GenBank/DDBJ databases">
        <title>Flexivirga sp. ID2601S isolated from air conditioner.</title>
        <authorList>
            <person name="Kim D.H."/>
        </authorList>
    </citation>
    <scope>NUCLEOTIDE SEQUENCE [LARGE SCALE GENOMIC DNA]</scope>
    <source>
        <strain evidence="10 11">ID2601S</strain>
    </source>
</reference>
<dbReference type="GO" id="GO:0004476">
    <property type="term" value="F:mannose-6-phosphate isomerase activity"/>
    <property type="evidence" value="ECO:0007669"/>
    <property type="project" value="UniProtKB-EC"/>
</dbReference>
<dbReference type="GO" id="GO:0005975">
    <property type="term" value="P:carbohydrate metabolic process"/>
    <property type="evidence" value="ECO:0007669"/>
    <property type="project" value="InterPro"/>
</dbReference>
<protein>
    <recommendedName>
        <fullName evidence="3">mannose-6-phosphate isomerase</fullName>
        <ecNumber evidence="3">5.3.1.8</ecNumber>
    </recommendedName>
</protein>
<gene>
    <name evidence="10" type="primary">manA</name>
    <name evidence="10" type="ORF">HJ588_00945</name>
</gene>
<feature type="binding site" evidence="8">
    <location>
        <position position="243"/>
    </location>
    <ligand>
        <name>Zn(2+)</name>
        <dbReference type="ChEBI" id="CHEBI:29105"/>
    </ligand>
</feature>
<dbReference type="AlphaFoldDB" id="A0A849AM04"/>
<keyword evidence="5 8" id="KW-0862">Zinc</keyword>
<feature type="binding site" evidence="8">
    <location>
        <position position="94"/>
    </location>
    <ligand>
        <name>Zn(2+)</name>
        <dbReference type="ChEBI" id="CHEBI:29105"/>
    </ligand>
</feature>
<dbReference type="PANTHER" id="PTHR10309">
    <property type="entry name" value="MANNOSE-6-PHOSPHATE ISOMERASE"/>
    <property type="match status" value="1"/>
</dbReference>
<dbReference type="NCBIfam" id="TIGR00218">
    <property type="entry name" value="manA"/>
    <property type="match status" value="1"/>
</dbReference>
<dbReference type="SUPFAM" id="SSF51182">
    <property type="entry name" value="RmlC-like cupins"/>
    <property type="match status" value="1"/>
</dbReference>
<dbReference type="RefSeq" id="WP_171151094.1">
    <property type="nucleotide sequence ID" value="NZ_JABENB010000001.1"/>
</dbReference>
<keyword evidence="11" id="KW-1185">Reference proteome</keyword>
<dbReference type="Gene3D" id="2.60.120.10">
    <property type="entry name" value="Jelly Rolls"/>
    <property type="match status" value="2"/>
</dbReference>
<proteinExistence type="inferred from homology"/>
<comment type="cofactor">
    <cofactor evidence="8">
        <name>Zn(2+)</name>
        <dbReference type="ChEBI" id="CHEBI:29105"/>
    </cofactor>
    <text evidence="8">Binds 1 zinc ion per subunit.</text>
</comment>
<dbReference type="InterPro" id="IPR014710">
    <property type="entry name" value="RmlC-like_jellyroll"/>
</dbReference>
<dbReference type="GO" id="GO:0005829">
    <property type="term" value="C:cytosol"/>
    <property type="evidence" value="ECO:0007669"/>
    <property type="project" value="TreeGrafter"/>
</dbReference>
<comment type="catalytic activity">
    <reaction evidence="1">
        <text>D-mannose 6-phosphate = D-fructose 6-phosphate</text>
        <dbReference type="Rhea" id="RHEA:12356"/>
        <dbReference type="ChEBI" id="CHEBI:58735"/>
        <dbReference type="ChEBI" id="CHEBI:61527"/>
        <dbReference type="EC" id="5.3.1.8"/>
    </reaction>
</comment>
<accession>A0A849AM04</accession>
<feature type="active site" evidence="7">
    <location>
        <position position="262"/>
    </location>
</feature>
<evidence type="ECO:0000256" key="2">
    <source>
        <dbReference type="ARBA" id="ARBA00010772"/>
    </source>
</evidence>
<evidence type="ECO:0000256" key="5">
    <source>
        <dbReference type="ARBA" id="ARBA00022833"/>
    </source>
</evidence>
<keyword evidence="6 10" id="KW-0413">Isomerase</keyword>
<dbReference type="InterPro" id="IPR001250">
    <property type="entry name" value="Man6P_Isoase-1"/>
</dbReference>
<keyword evidence="4 8" id="KW-0479">Metal-binding</keyword>
<dbReference type="GO" id="GO:0009298">
    <property type="term" value="P:GDP-mannose biosynthetic process"/>
    <property type="evidence" value="ECO:0007669"/>
    <property type="project" value="InterPro"/>
</dbReference>
<evidence type="ECO:0000313" key="11">
    <source>
        <dbReference type="Proteomes" id="UP000557772"/>
    </source>
</evidence>
<dbReference type="Proteomes" id="UP000557772">
    <property type="component" value="Unassembled WGS sequence"/>
</dbReference>
<comment type="caution">
    <text evidence="10">The sequence shown here is derived from an EMBL/GenBank/DDBJ whole genome shotgun (WGS) entry which is preliminary data.</text>
</comment>
<evidence type="ECO:0000256" key="1">
    <source>
        <dbReference type="ARBA" id="ARBA00000757"/>
    </source>
</evidence>
<dbReference type="PIRSF" id="PIRSF001480">
    <property type="entry name" value="Mannose-6-phosphate_isomerase"/>
    <property type="match status" value="1"/>
</dbReference>
<dbReference type="CDD" id="cd07011">
    <property type="entry name" value="cupin_PMI_type_I_N"/>
    <property type="match status" value="1"/>
</dbReference>
<feature type="domain" description="Phosphomannose isomerase type I catalytic" evidence="9">
    <location>
        <begin position="4"/>
        <end position="134"/>
    </location>
</feature>
<dbReference type="GO" id="GO:0008270">
    <property type="term" value="F:zinc ion binding"/>
    <property type="evidence" value="ECO:0007669"/>
    <property type="project" value="InterPro"/>
</dbReference>
<evidence type="ECO:0000259" key="9">
    <source>
        <dbReference type="Pfam" id="PF20511"/>
    </source>
</evidence>
<feature type="binding site" evidence="8">
    <location>
        <position position="118"/>
    </location>
    <ligand>
        <name>Zn(2+)</name>
        <dbReference type="ChEBI" id="CHEBI:29105"/>
    </ligand>
</feature>
<evidence type="ECO:0000256" key="7">
    <source>
        <dbReference type="PIRSR" id="PIRSR001480-1"/>
    </source>
</evidence>
<evidence type="ECO:0000256" key="3">
    <source>
        <dbReference type="ARBA" id="ARBA00011956"/>
    </source>
</evidence>
<evidence type="ECO:0000256" key="8">
    <source>
        <dbReference type="PIRSR" id="PIRSR001480-2"/>
    </source>
</evidence>
<evidence type="ECO:0000256" key="6">
    <source>
        <dbReference type="ARBA" id="ARBA00023235"/>
    </source>
</evidence>
<organism evidence="10 11">
    <name type="scientific">Flexivirga aerilata</name>
    <dbReference type="NCBI Taxonomy" id="1656889"/>
    <lineage>
        <taxon>Bacteria</taxon>
        <taxon>Bacillati</taxon>
        <taxon>Actinomycetota</taxon>
        <taxon>Actinomycetes</taxon>
        <taxon>Micrococcales</taxon>
        <taxon>Dermacoccaceae</taxon>
        <taxon>Flexivirga</taxon>
    </lineage>
</organism>
<sequence length="378" mass="39484">MIGKLSPQIQAYAWGSRTVLAELTGRPAPTPEPEAELWMGAHEAAPSGIAGSTLDKLVADDPVGTMGAAVVERFGGRFPFLLKVLAPERALSIQTHPNAQEALDAPAGTYADAWPKPEALVAVTPYEIFAGLRPYDEAAALLRSLRVAQLTRLVDGAAAQSEPMAALLAAVLRTEGAERARLVDSVVGACRVGDHGPAADAIGAVLRIAEQFPGDIGLVVLPMMVHRVLQPGDYVFVPAGVLHAYVRGTCVEILANSDNIVRAGLTPKQINVEELLRIVDVHRAMVPEQAAGCRVQSFPVDVPHFQLHVVQPDDTPVGLPGHGGPRIALALGGTVRVECPDGTVQLAPGESCFLDASVADAEASGQGTLYLATTGLSG</sequence>
<evidence type="ECO:0000313" key="10">
    <source>
        <dbReference type="EMBL" id="NNG37842.1"/>
    </source>
</evidence>
<dbReference type="EMBL" id="JABENB010000001">
    <property type="protein sequence ID" value="NNG37842.1"/>
    <property type="molecule type" value="Genomic_DNA"/>
</dbReference>
<dbReference type="InterPro" id="IPR046457">
    <property type="entry name" value="PMI_typeI_cat"/>
</dbReference>
<dbReference type="PANTHER" id="PTHR10309:SF0">
    <property type="entry name" value="MANNOSE-6-PHOSPHATE ISOMERASE"/>
    <property type="match status" value="1"/>
</dbReference>
<comment type="similarity">
    <text evidence="2">Belongs to the mannose-6-phosphate isomerase type 1 family.</text>
</comment>
<name>A0A849AM04_9MICO</name>
<dbReference type="InterPro" id="IPR011051">
    <property type="entry name" value="RmlC_Cupin_sf"/>
</dbReference>
<dbReference type="Gene3D" id="1.10.441.10">
    <property type="entry name" value="Phosphomannose Isomerase, domain 2"/>
    <property type="match status" value="1"/>
</dbReference>
<feature type="binding site" evidence="8">
    <location>
        <position position="96"/>
    </location>
    <ligand>
        <name>Zn(2+)</name>
        <dbReference type="ChEBI" id="CHEBI:29105"/>
    </ligand>
</feature>
<dbReference type="InterPro" id="IPR016305">
    <property type="entry name" value="Mannose-6-P_Isomerase"/>
</dbReference>